<dbReference type="SUPFAM" id="SSF54001">
    <property type="entry name" value="Cysteine proteinases"/>
    <property type="match status" value="1"/>
</dbReference>
<feature type="region of interest" description="Disordered" evidence="8">
    <location>
        <begin position="271"/>
        <end position="297"/>
    </location>
</feature>
<keyword evidence="5" id="KW-0833">Ubl conjugation pathway</keyword>
<evidence type="ECO:0000256" key="5">
    <source>
        <dbReference type="ARBA" id="ARBA00022786"/>
    </source>
</evidence>
<protein>
    <recommendedName>
        <fullName evidence="3">ubiquitinyl hydrolase 1</fullName>
        <ecNumber evidence="3">3.4.19.12</ecNumber>
    </recommendedName>
</protein>
<evidence type="ECO:0000259" key="9">
    <source>
        <dbReference type="PROSITE" id="PS50235"/>
    </source>
</evidence>
<comment type="similarity">
    <text evidence="2">Belongs to the peptidase C19 family.</text>
</comment>
<sequence>MKHLTLSSHHHAQTNTEKPIFADSYWQAYIESYLGNDRATVIKHTPYNITKYTEKSHEVLTIRSYFQYQKLPVPSTLQIIAILKSPLTQGNLYKTYYIIRMFQLSSEGYFLTNSPIDKLGNRLHFVGAENWDNVMCYMDALFFAMFANLESFEPLLFIPNSNNQLVNQLSALMRVYVSLLRSGYLITTDLTAKLCECLQKLGFDEAMSHRQQDASALFGFLTEILSMPLLTFKVDIKHAGKFSKKDDQKYSKERMLFVSIPGEDEEVFVQRNSDSSQQQHHIEGSSSARSGSESDNDEVMLEECLEHYFNNEVSVKRELERRASQGQIPTIASLGHTPRVDVIKEDVGEPSFGDVEHRFASGNGSEAPRIPPRTRASTLSIWSLNDHDRSDPSKIREVNLPAWMFLRLLPFYTDDNVMSEDFESTARSSKDFANRRPVLPICLKRYENSGARSQKRIIIPPFIDLPDFVADDIDGPGCSFRLILESAVCHRGTSISSGHFVSVVRKNIDQVNQSEEEAEAATWLLYDDMKKSQRVVEKTFNEIFTTEWPYTLFYRLVSPNPSSGASSVTETVAPPPPGSKVQYWASTNNFSHVEAKKLSPILSSETRDTVVVNNFPDKTPTKQVVNTEPVSSVAPNDPKFVDLRRKYYWFFTDESRNYYKEDPVTSRDGNSKISLSPQFRRNSQWSNFSGISHVELDPPSGPVSSGKSGKSVYDTAGTYLPPPTSDIPIIEEKSPRVNPVSPSLWKRSTKRTSPNAKAGSTESVAELQKLVSPMNLEDSSAEYDATTRKPSSRPSKEVYREPKQHARLFHRSKTKRDAYKKEKCIIT</sequence>
<evidence type="ECO:0000256" key="7">
    <source>
        <dbReference type="ARBA" id="ARBA00022807"/>
    </source>
</evidence>
<feature type="domain" description="USP" evidence="9">
    <location>
        <begin position="126"/>
        <end position="557"/>
    </location>
</feature>
<evidence type="ECO:0000256" key="8">
    <source>
        <dbReference type="SAM" id="MobiDB-lite"/>
    </source>
</evidence>
<feature type="compositionally biased region" description="Basic residues" evidence="8">
    <location>
        <begin position="805"/>
        <end position="814"/>
    </location>
</feature>
<keyword evidence="6" id="KW-0378">Hydrolase</keyword>
<feature type="compositionally biased region" description="Basic and acidic residues" evidence="8">
    <location>
        <begin position="794"/>
        <end position="804"/>
    </location>
</feature>
<evidence type="ECO:0000313" key="11">
    <source>
        <dbReference type="Proteomes" id="UP001497383"/>
    </source>
</evidence>
<keyword evidence="11" id="KW-1185">Reference proteome</keyword>
<evidence type="ECO:0000256" key="1">
    <source>
        <dbReference type="ARBA" id="ARBA00000707"/>
    </source>
</evidence>
<proteinExistence type="inferred from homology"/>
<dbReference type="Proteomes" id="UP001497383">
    <property type="component" value="Chromosome 2"/>
</dbReference>
<keyword evidence="4" id="KW-0645">Protease</keyword>
<reference evidence="10 11" key="1">
    <citation type="submission" date="2024-03" db="EMBL/GenBank/DDBJ databases">
        <authorList>
            <person name="Brejova B."/>
        </authorList>
    </citation>
    <scope>NUCLEOTIDE SEQUENCE [LARGE SCALE GENOMIC DNA]</scope>
    <source>
        <strain evidence="10 11">CBS 14171</strain>
    </source>
</reference>
<dbReference type="EMBL" id="OZ022406">
    <property type="protein sequence ID" value="CAK9436837.1"/>
    <property type="molecule type" value="Genomic_DNA"/>
</dbReference>
<feature type="compositionally biased region" description="Polar residues" evidence="8">
    <location>
        <begin position="751"/>
        <end position="763"/>
    </location>
</feature>
<evidence type="ECO:0000313" key="10">
    <source>
        <dbReference type="EMBL" id="CAK9436837.1"/>
    </source>
</evidence>
<dbReference type="InterPro" id="IPR050164">
    <property type="entry name" value="Peptidase_C19"/>
</dbReference>
<dbReference type="PANTHER" id="PTHR24006">
    <property type="entry name" value="UBIQUITIN CARBOXYL-TERMINAL HYDROLASE"/>
    <property type="match status" value="1"/>
</dbReference>
<evidence type="ECO:0000256" key="6">
    <source>
        <dbReference type="ARBA" id="ARBA00022801"/>
    </source>
</evidence>
<dbReference type="RefSeq" id="XP_066828297.1">
    <property type="nucleotide sequence ID" value="XM_066971238.1"/>
</dbReference>
<accession>A0ABP0ZG35</accession>
<dbReference type="InterPro" id="IPR028889">
    <property type="entry name" value="USP"/>
</dbReference>
<feature type="compositionally biased region" description="Basic and acidic residues" evidence="8">
    <location>
        <begin position="815"/>
        <end position="827"/>
    </location>
</feature>
<feature type="compositionally biased region" description="Low complexity" evidence="8">
    <location>
        <begin position="284"/>
        <end position="293"/>
    </location>
</feature>
<dbReference type="GeneID" id="92206555"/>
<dbReference type="EC" id="3.4.19.12" evidence="3"/>
<keyword evidence="7" id="KW-0788">Thiol protease</keyword>
<name>A0ABP0ZG35_9ASCO</name>
<comment type="catalytic activity">
    <reaction evidence="1">
        <text>Thiol-dependent hydrolysis of ester, thioester, amide, peptide and isopeptide bonds formed by the C-terminal Gly of ubiquitin (a 76-residue protein attached to proteins as an intracellular targeting signal).</text>
        <dbReference type="EC" id="3.4.19.12"/>
    </reaction>
</comment>
<evidence type="ECO:0000256" key="3">
    <source>
        <dbReference type="ARBA" id="ARBA00012759"/>
    </source>
</evidence>
<feature type="region of interest" description="Disordered" evidence="8">
    <location>
        <begin position="690"/>
        <end position="827"/>
    </location>
</feature>
<dbReference type="PROSITE" id="PS50235">
    <property type="entry name" value="USP_3"/>
    <property type="match status" value="1"/>
</dbReference>
<feature type="compositionally biased region" description="Low complexity" evidence="8">
    <location>
        <begin position="702"/>
        <end position="712"/>
    </location>
</feature>
<dbReference type="InterPro" id="IPR038765">
    <property type="entry name" value="Papain-like_cys_pep_sf"/>
</dbReference>
<gene>
    <name evidence="10" type="ORF">LODBEIA_P13590</name>
</gene>
<dbReference type="Gene3D" id="3.90.70.10">
    <property type="entry name" value="Cysteine proteinases"/>
    <property type="match status" value="2"/>
</dbReference>
<dbReference type="PANTHER" id="PTHR24006:SF722">
    <property type="entry name" value="UBIQUITIN CARBOXYL-TERMINAL HYDROLASE 48"/>
    <property type="match status" value="1"/>
</dbReference>
<evidence type="ECO:0000256" key="4">
    <source>
        <dbReference type="ARBA" id="ARBA00022670"/>
    </source>
</evidence>
<evidence type="ECO:0000256" key="2">
    <source>
        <dbReference type="ARBA" id="ARBA00009085"/>
    </source>
</evidence>
<organism evidence="10 11">
    <name type="scientific">Lodderomyces beijingensis</name>
    <dbReference type="NCBI Taxonomy" id="1775926"/>
    <lineage>
        <taxon>Eukaryota</taxon>
        <taxon>Fungi</taxon>
        <taxon>Dikarya</taxon>
        <taxon>Ascomycota</taxon>
        <taxon>Saccharomycotina</taxon>
        <taxon>Pichiomycetes</taxon>
        <taxon>Debaryomycetaceae</taxon>
        <taxon>Candida/Lodderomyces clade</taxon>
        <taxon>Lodderomyces</taxon>
    </lineage>
</organism>